<dbReference type="RefSeq" id="YP_009021121.1">
    <property type="nucleotide sequence ID" value="NC_023848.1"/>
</dbReference>
<dbReference type="CDD" id="cd00593">
    <property type="entry name" value="RIBOc"/>
    <property type="match status" value="1"/>
</dbReference>
<protein>
    <submittedName>
        <fullName evidence="5">RNAseIII</fullName>
    </submittedName>
</protein>
<accession>W8QRC9</accession>
<dbReference type="Gene3D" id="1.10.1520.10">
    <property type="entry name" value="Ribonuclease III domain"/>
    <property type="match status" value="1"/>
</dbReference>
<organism evidence="5 6">
    <name type="scientific">Chloriridovirus anopheles1</name>
    <dbReference type="NCBI Taxonomy" id="1465751"/>
    <lineage>
        <taxon>Viruses</taxon>
        <taxon>Varidnaviria</taxon>
        <taxon>Bamfordvirae</taxon>
        <taxon>Nucleocytoviricota</taxon>
        <taxon>Megaviricetes</taxon>
        <taxon>Pimascovirales</taxon>
        <taxon>Pimascovirales incertae sedis</taxon>
        <taxon>Iridoviridae</taxon>
        <taxon>Betairidovirinae</taxon>
        <taxon>Chloriridovirus</taxon>
    </lineage>
</organism>
<proteinExistence type="predicted"/>
<dbReference type="InterPro" id="IPR000999">
    <property type="entry name" value="RNase_III_dom"/>
</dbReference>
<dbReference type="GO" id="GO:0004525">
    <property type="term" value="F:ribonuclease III activity"/>
    <property type="evidence" value="ECO:0007669"/>
    <property type="project" value="InterPro"/>
</dbReference>
<feature type="domain" description="DRBM" evidence="3">
    <location>
        <begin position="226"/>
        <end position="263"/>
    </location>
</feature>
<dbReference type="Gene3D" id="3.30.160.20">
    <property type="match status" value="1"/>
</dbReference>
<dbReference type="PROSITE" id="PS50137">
    <property type="entry name" value="DS_RBD"/>
    <property type="match status" value="1"/>
</dbReference>
<dbReference type="PROSITE" id="PS50142">
    <property type="entry name" value="RNASE_3_2"/>
    <property type="match status" value="1"/>
</dbReference>
<evidence type="ECO:0000313" key="6">
    <source>
        <dbReference type="Proteomes" id="UP000110868"/>
    </source>
</evidence>
<evidence type="ECO:0000256" key="1">
    <source>
        <dbReference type="ARBA" id="ARBA00022884"/>
    </source>
</evidence>
<dbReference type="OrthoDB" id="8486at10239"/>
<name>W8QRC9_9VIRU</name>
<dbReference type="GO" id="GO:0003723">
    <property type="term" value="F:RNA binding"/>
    <property type="evidence" value="ECO:0007669"/>
    <property type="project" value="UniProtKB-UniRule"/>
</dbReference>
<gene>
    <name evidence="5" type="ORF">AMIV_041</name>
</gene>
<dbReference type="EMBL" id="KF938901">
    <property type="protein sequence ID" value="AHL67537.1"/>
    <property type="molecule type" value="Genomic_DNA"/>
</dbReference>
<dbReference type="GeneID" id="18938202"/>
<dbReference type="SUPFAM" id="SSF54768">
    <property type="entry name" value="dsRNA-binding domain-like"/>
    <property type="match status" value="1"/>
</dbReference>
<dbReference type="Pfam" id="PF00636">
    <property type="entry name" value="Ribonuclease_3"/>
    <property type="match status" value="1"/>
</dbReference>
<dbReference type="InterPro" id="IPR036389">
    <property type="entry name" value="RNase_III_sf"/>
</dbReference>
<dbReference type="Proteomes" id="UP000110868">
    <property type="component" value="Segment"/>
</dbReference>
<evidence type="ECO:0000259" key="3">
    <source>
        <dbReference type="PROSITE" id="PS50137"/>
    </source>
</evidence>
<evidence type="ECO:0000256" key="2">
    <source>
        <dbReference type="PROSITE-ProRule" id="PRU00266"/>
    </source>
</evidence>
<sequence length="277" mass="32265">MNQDNYYGPRDNSFKNFLINIFKLMDISDQFLNQYITEESMKLFNVAFTSSTVNEQHNYEPFEQMGDSTIGKFIVWSSYEKFPQLRGKPEAVEIIARMKIILGSKNNLSQIAEDLGMWKFISASEEYRHRSKKKLLEDVFEALIGAVEYVIYYYSDSNRSQPGLAYLMVYTLLSKLFEPYTLSINYNILVDSKNRLKGVFDQYKDQLGSEAVYVSERILKYDKNIFITKVYDQHKNFLGEGAAALKKDAEKKAAEMAIMTLERKGFKKIIPDLYEKL</sequence>
<keyword evidence="1 2" id="KW-0694">RNA-binding</keyword>
<reference evidence="5 6" key="1">
    <citation type="submission" date="2013-12" db="EMBL/GenBank/DDBJ databases">
        <authorList>
            <person name="Tong Y."/>
            <person name="Zhang J."/>
            <person name="Huang Y."/>
            <person name="Li S."/>
            <person name="Pei G."/>
            <person name="Zhang Z."/>
            <person name="Mi Z."/>
            <person name="An X."/>
        </authorList>
    </citation>
    <scope>NUCLEOTIDE SEQUENCE [LARGE SCALE GENOMIC DNA]</scope>
    <source>
        <strain evidence="5">AMIV</strain>
    </source>
</reference>
<evidence type="ECO:0000259" key="4">
    <source>
        <dbReference type="PROSITE" id="PS50142"/>
    </source>
</evidence>
<dbReference type="SMART" id="SM00535">
    <property type="entry name" value="RIBOc"/>
    <property type="match status" value="1"/>
</dbReference>
<dbReference type="KEGG" id="vg:18938202"/>
<dbReference type="InterPro" id="IPR014720">
    <property type="entry name" value="dsRBD_dom"/>
</dbReference>
<keyword evidence="6" id="KW-1185">Reference proteome</keyword>
<dbReference type="GO" id="GO:0006396">
    <property type="term" value="P:RNA processing"/>
    <property type="evidence" value="ECO:0007669"/>
    <property type="project" value="InterPro"/>
</dbReference>
<feature type="domain" description="RNase III" evidence="4">
    <location>
        <begin position="21"/>
        <end position="147"/>
    </location>
</feature>
<evidence type="ECO:0000313" key="5">
    <source>
        <dbReference type="EMBL" id="AHL67537.1"/>
    </source>
</evidence>
<dbReference type="SUPFAM" id="SSF69065">
    <property type="entry name" value="RNase III domain-like"/>
    <property type="match status" value="1"/>
</dbReference>